<organism evidence="1 3">
    <name type="scientific">Lysinibacillus sphaericus</name>
    <name type="common">Bacillus sphaericus</name>
    <dbReference type="NCBI Taxonomy" id="1421"/>
    <lineage>
        <taxon>Bacteria</taxon>
        <taxon>Bacillati</taxon>
        <taxon>Bacillota</taxon>
        <taxon>Bacilli</taxon>
        <taxon>Bacillales</taxon>
        <taxon>Bacillaceae</taxon>
        <taxon>Lysinibacillus</taxon>
    </lineage>
</organism>
<reference evidence="1 3" key="1">
    <citation type="submission" date="2017-03" db="EMBL/GenBank/DDBJ databases">
        <title>The whole genome sequencing and assembly of Lysinibacillus sphaericus DSM 28T strain.</title>
        <authorList>
            <person name="Lee Y.-J."/>
            <person name="Yi H."/>
            <person name="Bahn Y.-S."/>
            <person name="Kim J.F."/>
            <person name="Lee D.-W."/>
        </authorList>
    </citation>
    <scope>NUCLEOTIDE SEQUENCE [LARGE SCALE GENOMIC DNA]</scope>
    <source>
        <strain evidence="1 3">DSM 28</strain>
    </source>
</reference>
<evidence type="ECO:0000313" key="3">
    <source>
        <dbReference type="Proteomes" id="UP000238825"/>
    </source>
</evidence>
<dbReference type="Proteomes" id="UP000255295">
    <property type="component" value="Unassembled WGS sequence"/>
</dbReference>
<dbReference type="EMBL" id="CP019980">
    <property type="protein sequence ID" value="AVK97062.1"/>
    <property type="molecule type" value="Genomic_DNA"/>
</dbReference>
<evidence type="ECO:0000313" key="4">
    <source>
        <dbReference type="Proteomes" id="UP000255295"/>
    </source>
</evidence>
<sequence>MILHETLFSEADLKCELQALLNDSNAWQQVDQNKLIQSMLVHIGSVDSELRDGLIYGCFYTMIVEQDLLHPALLNDTLQYCVTDLLDQGIGESESDSVFTRTFTMLLVALILAKDNESDFIEANKIEELTHKLIAYLLAEKDVRGYVPDNGWAHSVAHVSDVIDELVKSPKFNTASFLDILRPLWQMMLQTNYAFIHDEDERLLVPIFTMLEQGLQEQEIITLLSETTEILSAQKAQLDVWHYRILRFNWKSFLKSFYIQTANSPQYVALHQSIADCLKVDK</sequence>
<name>A0A2S0K0Z2_LYSSH</name>
<gene>
    <name evidence="1" type="ORF">LS41612_12690</name>
    <name evidence="2" type="ORF">NCTC10338_02169</name>
</gene>
<dbReference type="EMBL" id="UFSZ01000001">
    <property type="protein sequence ID" value="SUV17082.1"/>
    <property type="molecule type" value="Genomic_DNA"/>
</dbReference>
<dbReference type="AlphaFoldDB" id="A0A2S0K0Z2"/>
<proteinExistence type="predicted"/>
<protein>
    <submittedName>
        <fullName evidence="2">Protein of uncharacterized function (DUF2785)</fullName>
    </submittedName>
</protein>
<dbReference type="RefSeq" id="WP_024361820.1">
    <property type="nucleotide sequence ID" value="NZ_BJNS01000007.1"/>
</dbReference>
<evidence type="ECO:0000313" key="2">
    <source>
        <dbReference type="EMBL" id="SUV17082.1"/>
    </source>
</evidence>
<evidence type="ECO:0000313" key="1">
    <source>
        <dbReference type="EMBL" id="AVK97062.1"/>
    </source>
</evidence>
<dbReference type="Proteomes" id="UP000238825">
    <property type="component" value="Chromosome"/>
</dbReference>
<reference evidence="2 4" key="2">
    <citation type="submission" date="2018-06" db="EMBL/GenBank/DDBJ databases">
        <authorList>
            <consortium name="Pathogen Informatics"/>
            <person name="Doyle S."/>
        </authorList>
    </citation>
    <scope>NUCLEOTIDE SEQUENCE [LARGE SCALE GENOMIC DNA]</scope>
    <source>
        <strain evidence="2 4">NCTC10338</strain>
    </source>
</reference>
<dbReference type="Pfam" id="PF10978">
    <property type="entry name" value="DUF2785"/>
    <property type="match status" value="1"/>
</dbReference>
<dbReference type="InterPro" id="IPR021247">
    <property type="entry name" value="DUF2785"/>
</dbReference>
<dbReference type="GeneID" id="48277056"/>
<accession>A0A2S0K0Z2</accession>